<protein>
    <recommendedName>
        <fullName evidence="3">SprT-like domain-containing protein</fullName>
    </recommendedName>
</protein>
<evidence type="ECO:0008006" key="3">
    <source>
        <dbReference type="Google" id="ProtNLM"/>
    </source>
</evidence>
<evidence type="ECO:0000313" key="1">
    <source>
        <dbReference type="EMBL" id="CAK9046739.1"/>
    </source>
</evidence>
<keyword evidence="2" id="KW-1185">Reference proteome</keyword>
<organism evidence="1 2">
    <name type="scientific">Durusdinium trenchii</name>
    <dbReference type="NCBI Taxonomy" id="1381693"/>
    <lineage>
        <taxon>Eukaryota</taxon>
        <taxon>Sar</taxon>
        <taxon>Alveolata</taxon>
        <taxon>Dinophyceae</taxon>
        <taxon>Suessiales</taxon>
        <taxon>Symbiodiniaceae</taxon>
        <taxon>Durusdinium</taxon>
    </lineage>
</organism>
<evidence type="ECO:0000313" key="2">
    <source>
        <dbReference type="Proteomes" id="UP001642464"/>
    </source>
</evidence>
<feature type="non-terminal residue" evidence="1">
    <location>
        <position position="1"/>
    </location>
</feature>
<accession>A0ABP0M5G3</accession>
<gene>
    <name evidence="1" type="ORF">SCF082_LOCUS26267</name>
</gene>
<reference evidence="1 2" key="1">
    <citation type="submission" date="2024-02" db="EMBL/GenBank/DDBJ databases">
        <authorList>
            <person name="Chen Y."/>
            <person name="Shah S."/>
            <person name="Dougan E. K."/>
            <person name="Thang M."/>
            <person name="Chan C."/>
        </authorList>
    </citation>
    <scope>NUCLEOTIDE SEQUENCE [LARGE SCALE GENOMIC DNA]</scope>
</reference>
<comment type="caution">
    <text evidence="1">The sequence shown here is derived from an EMBL/GenBank/DDBJ whole genome shotgun (WGS) entry which is preliminary data.</text>
</comment>
<name>A0ABP0M5G3_9DINO</name>
<proteinExistence type="predicted"/>
<sequence length="128" mass="15139">EGVVEKNPNLIPRLTLDLREFNRSYAVEFGIFKAVITHELSHAYHMWTRGKNDTMIKDFHHSPKKLFFHDNGEYCGNPIKEGTWWTGKLNRRPYAAKNHHEHLGVRALRNQIRHYMPTVCVYFCFVAK</sequence>
<dbReference type="Proteomes" id="UP001642464">
    <property type="component" value="Unassembled WGS sequence"/>
</dbReference>
<dbReference type="EMBL" id="CAXAMM010019935">
    <property type="protein sequence ID" value="CAK9046739.1"/>
    <property type="molecule type" value="Genomic_DNA"/>
</dbReference>